<dbReference type="EMBL" id="CP092885">
    <property type="protein sequence ID" value="UYV83371.1"/>
    <property type="molecule type" value="Genomic_DNA"/>
</dbReference>
<name>A0ABY6LSR1_9ARAC</name>
<dbReference type="PROSITE" id="PS51257">
    <property type="entry name" value="PROKAR_LIPOPROTEIN"/>
    <property type="match status" value="1"/>
</dbReference>
<evidence type="ECO:0000313" key="3">
    <source>
        <dbReference type="Proteomes" id="UP001235939"/>
    </source>
</evidence>
<evidence type="ECO:0000313" key="2">
    <source>
        <dbReference type="EMBL" id="UYV83371.1"/>
    </source>
</evidence>
<reference evidence="2 3" key="1">
    <citation type="submission" date="2022-03" db="EMBL/GenBank/DDBJ databases">
        <title>A chromosomal length assembly of Cordylochernes scorpioides.</title>
        <authorList>
            <person name="Zeh D."/>
            <person name="Zeh J."/>
        </authorList>
    </citation>
    <scope>NUCLEOTIDE SEQUENCE [LARGE SCALE GENOMIC DNA]</scope>
    <source>
        <strain evidence="2">IN4F17</strain>
        <tissue evidence="2">Whole Body</tissue>
    </source>
</reference>
<dbReference type="Proteomes" id="UP001235939">
    <property type="component" value="Chromosome 23"/>
</dbReference>
<protein>
    <submittedName>
        <fullName evidence="2">AREL1</fullName>
    </submittedName>
</protein>
<dbReference type="Pfam" id="PF25916">
    <property type="entry name" value="AREL1_PH-like"/>
    <property type="match status" value="1"/>
</dbReference>
<keyword evidence="3" id="KW-1185">Reference proteome</keyword>
<proteinExistence type="predicted"/>
<accession>A0ABY6LSR1</accession>
<dbReference type="InterPro" id="IPR058738">
    <property type="entry name" value="PH-like_AREL1"/>
</dbReference>
<evidence type="ECO:0000259" key="1">
    <source>
        <dbReference type="Pfam" id="PF25916"/>
    </source>
</evidence>
<organism evidence="2 3">
    <name type="scientific">Cordylochernes scorpioides</name>
    <dbReference type="NCBI Taxonomy" id="51811"/>
    <lineage>
        <taxon>Eukaryota</taxon>
        <taxon>Metazoa</taxon>
        <taxon>Ecdysozoa</taxon>
        <taxon>Arthropoda</taxon>
        <taxon>Chelicerata</taxon>
        <taxon>Arachnida</taxon>
        <taxon>Pseudoscorpiones</taxon>
        <taxon>Cheliferoidea</taxon>
        <taxon>Chernetidae</taxon>
        <taxon>Cordylochernes</taxon>
    </lineage>
</organism>
<feature type="domain" description="Apoptosis-resistant E3 ubiquitin protein ligase 1 PH-like" evidence="1">
    <location>
        <begin position="32"/>
        <end position="78"/>
    </location>
</feature>
<gene>
    <name evidence="2" type="ORF">LAZ67_23000810</name>
</gene>
<sequence length="93" mass="10871">MRIFPQFHFQLSPLMLSCSYTVLWSNLQFPQFHFQPSLHPEEEVLTIDDGCQPPMELSSADRNVIAATYTHFLLRNIGETLDPSDYYVYFIPN</sequence>